<proteinExistence type="predicted"/>
<dbReference type="EMBL" id="MAYW01000038">
    <property type="protein sequence ID" value="ODS33071.1"/>
    <property type="molecule type" value="Genomic_DNA"/>
</dbReference>
<keyword evidence="1" id="KW-1133">Transmembrane helix</keyword>
<dbReference type="Proteomes" id="UP000094056">
    <property type="component" value="Unassembled WGS sequence"/>
</dbReference>
<reference evidence="2 3" key="1">
    <citation type="submission" date="2016-07" db="EMBL/GenBank/DDBJ databases">
        <title>Draft genome of Scalindua rubra, obtained from a brine-seawater interface in the Red Sea, sheds light on salt adaptation in anammox bacteria.</title>
        <authorList>
            <person name="Speth D.R."/>
            <person name="Lagkouvardos I."/>
            <person name="Wang Y."/>
            <person name="Qian P.-Y."/>
            <person name="Dutilh B.E."/>
            <person name="Jetten M.S."/>
        </authorList>
    </citation>
    <scope>NUCLEOTIDE SEQUENCE [LARGE SCALE GENOMIC DNA]</scope>
    <source>
        <strain evidence="2">BSI-1</strain>
    </source>
</reference>
<organism evidence="2 3">
    <name type="scientific">Candidatus Scalindua rubra</name>
    <dbReference type="NCBI Taxonomy" id="1872076"/>
    <lineage>
        <taxon>Bacteria</taxon>
        <taxon>Pseudomonadati</taxon>
        <taxon>Planctomycetota</taxon>
        <taxon>Candidatus Brocadiia</taxon>
        <taxon>Candidatus Brocadiales</taxon>
        <taxon>Candidatus Scalinduaceae</taxon>
        <taxon>Candidatus Scalindua</taxon>
    </lineage>
</organism>
<accession>A0A1E3XBQ5</accession>
<name>A0A1E3XBQ5_9BACT</name>
<gene>
    <name evidence="2" type="ORF">SCARUB_01770</name>
</gene>
<protein>
    <submittedName>
        <fullName evidence="2">Uncharacterized protein</fullName>
    </submittedName>
</protein>
<dbReference type="AlphaFoldDB" id="A0A1E3XBQ5"/>
<keyword evidence="1" id="KW-0472">Membrane</keyword>
<keyword evidence="1" id="KW-0812">Transmembrane</keyword>
<feature type="transmembrane region" description="Helical" evidence="1">
    <location>
        <begin position="44"/>
        <end position="66"/>
    </location>
</feature>
<evidence type="ECO:0000313" key="3">
    <source>
        <dbReference type="Proteomes" id="UP000094056"/>
    </source>
</evidence>
<sequence>MAMATLKYSFNKHSGDIVEEVYDLRRFAHFVVNLHDFNFLNLKRTLLCILGFSFVSLSVSGIFLFCRQFIRQDLQESKVNK</sequence>
<evidence type="ECO:0000313" key="2">
    <source>
        <dbReference type="EMBL" id="ODS33071.1"/>
    </source>
</evidence>
<comment type="caution">
    <text evidence="2">The sequence shown here is derived from an EMBL/GenBank/DDBJ whole genome shotgun (WGS) entry which is preliminary data.</text>
</comment>
<evidence type="ECO:0000256" key="1">
    <source>
        <dbReference type="SAM" id="Phobius"/>
    </source>
</evidence>